<keyword evidence="2" id="KW-1185">Reference proteome</keyword>
<dbReference type="RefSeq" id="WP_159670100.1">
    <property type="nucleotide sequence ID" value="NZ_JACMHY010000009.1"/>
</dbReference>
<organism evidence="1 2">
    <name type="scientific">Streptomyces mexicanus</name>
    <dbReference type="NCBI Taxonomy" id="178566"/>
    <lineage>
        <taxon>Bacteria</taxon>
        <taxon>Bacillati</taxon>
        <taxon>Actinomycetota</taxon>
        <taxon>Actinomycetes</taxon>
        <taxon>Kitasatosporales</taxon>
        <taxon>Streptomycetaceae</taxon>
        <taxon>Streptomyces</taxon>
    </lineage>
</organism>
<dbReference type="OrthoDB" id="2617571at2"/>
<gene>
    <name evidence="1" type="ORF">H1R13_22285</name>
</gene>
<protein>
    <submittedName>
        <fullName evidence="1">Uncharacterized protein</fullName>
    </submittedName>
</protein>
<reference evidence="1 2" key="1">
    <citation type="submission" date="2020-08" db="EMBL/GenBank/DDBJ databases">
        <title>Whole-Genome Sequence of French Clinical Streptomyces mexicanus Strain Q0842.</title>
        <authorList>
            <person name="Boxberger M."/>
            <person name="La Scola B."/>
        </authorList>
    </citation>
    <scope>NUCLEOTIDE SEQUENCE [LARGE SCALE GENOMIC DNA]</scope>
    <source>
        <strain evidence="1 2">Marseille-Q0842</strain>
    </source>
</reference>
<evidence type="ECO:0000313" key="2">
    <source>
        <dbReference type="Proteomes" id="UP000517694"/>
    </source>
</evidence>
<name>A0A7X1I353_9ACTN</name>
<sequence length="125" mass="14368">MTLLVEVFVRDPGGQMRILDVPDDLYQSAGFENWRTDVWGSRPVRALGARFFPQLADGDLVVEPEEVPHLLCETALLRIHLDPIAHATEHPRTVEEHRSQIHRRLRIIEDFARWALRTGGGVLIW</sequence>
<dbReference type="Proteomes" id="UP000517694">
    <property type="component" value="Unassembled WGS sequence"/>
</dbReference>
<dbReference type="AlphaFoldDB" id="A0A7X1I353"/>
<comment type="caution">
    <text evidence="1">The sequence shown here is derived from an EMBL/GenBank/DDBJ whole genome shotgun (WGS) entry which is preliminary data.</text>
</comment>
<evidence type="ECO:0000313" key="1">
    <source>
        <dbReference type="EMBL" id="MBC2867591.1"/>
    </source>
</evidence>
<accession>A0A7X1I353</accession>
<proteinExistence type="predicted"/>
<dbReference type="EMBL" id="JACMHY010000009">
    <property type="protein sequence ID" value="MBC2867591.1"/>
    <property type="molecule type" value="Genomic_DNA"/>
</dbReference>